<keyword evidence="3" id="KW-1185">Reference proteome</keyword>
<reference evidence="2 3" key="1">
    <citation type="submission" date="2022-03" db="EMBL/GenBank/DDBJ databases">
        <title>Draft genome sequence of Furfurilactobacillus curtus JCM 31185.</title>
        <authorList>
            <person name="Suzuki S."/>
            <person name="Endo A."/>
            <person name="Kajikawa A."/>
        </authorList>
    </citation>
    <scope>NUCLEOTIDE SEQUENCE [LARGE SCALE GENOMIC DNA]</scope>
    <source>
        <strain evidence="2 3">JCM 31185</strain>
    </source>
</reference>
<dbReference type="Gene3D" id="3.40.630.30">
    <property type="match status" value="1"/>
</dbReference>
<name>A0ABQ5JM66_9LACO</name>
<sequence length="182" mass="21215">MFTHQIDAHLALKLMTEEDADYLFDIIEQDRRQLRRWMPWTDATQTVADELKFIRFARQKFASNEMLPLTIVIDGLPVGCIDLHRIDREQQHAEVGYWLKAKAQGHGVMTRSVNRLLTIGFDELNLHKIMLRADVDNHPSQAVAQRLGMQQEGVLRDHVLVNNEFRSLVVFSTLENEWEAHE</sequence>
<dbReference type="RefSeq" id="WP_407882304.1">
    <property type="nucleotide sequence ID" value="NZ_BQXO01000001.1"/>
</dbReference>
<dbReference type="Proteomes" id="UP001628078">
    <property type="component" value="Unassembled WGS sequence"/>
</dbReference>
<dbReference type="PANTHER" id="PTHR43441:SF12">
    <property type="entry name" value="RIBOSOMAL N-ACETYLTRANSFERASE YDAF-RELATED"/>
    <property type="match status" value="1"/>
</dbReference>
<accession>A0ABQ5JM66</accession>
<keyword evidence="2" id="KW-0687">Ribonucleoprotein</keyword>
<dbReference type="InterPro" id="IPR000182">
    <property type="entry name" value="GNAT_dom"/>
</dbReference>
<dbReference type="Pfam" id="PF13302">
    <property type="entry name" value="Acetyltransf_3"/>
    <property type="match status" value="1"/>
</dbReference>
<evidence type="ECO:0000313" key="2">
    <source>
        <dbReference type="EMBL" id="GKT05040.1"/>
    </source>
</evidence>
<dbReference type="PROSITE" id="PS51186">
    <property type="entry name" value="GNAT"/>
    <property type="match status" value="1"/>
</dbReference>
<proteinExistence type="predicted"/>
<protein>
    <submittedName>
        <fullName evidence="2">Ribosomal protein acetylating enzyme</fullName>
    </submittedName>
</protein>
<comment type="caution">
    <text evidence="2">The sequence shown here is derived from an EMBL/GenBank/DDBJ whole genome shotgun (WGS) entry which is preliminary data.</text>
</comment>
<dbReference type="GO" id="GO:0005840">
    <property type="term" value="C:ribosome"/>
    <property type="evidence" value="ECO:0007669"/>
    <property type="project" value="UniProtKB-KW"/>
</dbReference>
<dbReference type="PANTHER" id="PTHR43441">
    <property type="entry name" value="RIBOSOMAL-PROTEIN-SERINE ACETYLTRANSFERASE"/>
    <property type="match status" value="1"/>
</dbReference>
<organism evidence="2 3">
    <name type="scientific">Furfurilactobacillus curtus</name>
    <dbReference type="NCBI Taxonomy" id="1746200"/>
    <lineage>
        <taxon>Bacteria</taxon>
        <taxon>Bacillati</taxon>
        <taxon>Bacillota</taxon>
        <taxon>Bacilli</taxon>
        <taxon>Lactobacillales</taxon>
        <taxon>Lactobacillaceae</taxon>
        <taxon>Furfurilactobacillus</taxon>
    </lineage>
</organism>
<evidence type="ECO:0000259" key="1">
    <source>
        <dbReference type="PROSITE" id="PS51186"/>
    </source>
</evidence>
<evidence type="ECO:0000313" key="3">
    <source>
        <dbReference type="Proteomes" id="UP001628078"/>
    </source>
</evidence>
<gene>
    <name evidence="2" type="ORF">JCM31185_03290</name>
</gene>
<keyword evidence="2" id="KW-0689">Ribosomal protein</keyword>
<dbReference type="EMBL" id="BQXO01000001">
    <property type="protein sequence ID" value="GKT05040.1"/>
    <property type="molecule type" value="Genomic_DNA"/>
</dbReference>
<dbReference type="InterPro" id="IPR051908">
    <property type="entry name" value="Ribosomal_N-acetyltransferase"/>
</dbReference>
<dbReference type="SUPFAM" id="SSF55729">
    <property type="entry name" value="Acyl-CoA N-acyltransferases (Nat)"/>
    <property type="match status" value="1"/>
</dbReference>
<feature type="domain" description="N-acetyltransferase" evidence="1">
    <location>
        <begin position="10"/>
        <end position="175"/>
    </location>
</feature>
<dbReference type="InterPro" id="IPR016181">
    <property type="entry name" value="Acyl_CoA_acyltransferase"/>
</dbReference>